<name>A0A9D6Z5J4_9BACT</name>
<feature type="domain" description="Leucine-binding protein" evidence="3">
    <location>
        <begin position="32"/>
        <end position="367"/>
    </location>
</feature>
<accession>A0A9D6Z5J4</accession>
<evidence type="ECO:0000313" key="4">
    <source>
        <dbReference type="EMBL" id="MBI5252045.1"/>
    </source>
</evidence>
<dbReference type="InterPro" id="IPR028082">
    <property type="entry name" value="Peripla_BP_I"/>
</dbReference>
<dbReference type="Proteomes" id="UP000807825">
    <property type="component" value="Unassembled WGS sequence"/>
</dbReference>
<sequence length="408" mass="46093">MKPKSLLSLLILFLLTAGEFIWHCPCRAADMIRLGFVADATGVGESWYKSQKAGIDLFIEETNAAGGVLGKKLELIVRDSALKPDLGEAAAEDLIVNEKCDFLIGPTSSGVALRVTKVAQKHKKIVIFHTSNTEGLTTSDFQPYMFQVVPNTGIESRGLAQFFAVRQYKRFSYLGPDYEYARNWWSNFKSSITKVKPDVQILSEQWVKLGVTEFEPNIPTIVKDNPEIVITNLWGESLAKFIRQVKPSGLLDRASITSLFDLDMLKSLGMEMPEGILGYTRCPFYGVRDRKMQQFVEKFYARYRDWPADWAIMAYDGLFALVEAIKKAGSLDSDKVVRALEGLHFKSLRGDRFIRAEDHMADVGVYVGWTTKSPKYENFMIMKNVTLVPADTVWMAVDEVKKLQPRKP</sequence>
<gene>
    <name evidence="4" type="ORF">HY912_21330</name>
</gene>
<reference evidence="4" key="1">
    <citation type="submission" date="2020-07" db="EMBL/GenBank/DDBJ databases">
        <title>Huge and variable diversity of episymbiotic CPR bacteria and DPANN archaea in groundwater ecosystems.</title>
        <authorList>
            <person name="He C.Y."/>
            <person name="Keren R."/>
            <person name="Whittaker M."/>
            <person name="Farag I.F."/>
            <person name="Doudna J."/>
            <person name="Cate J.H.D."/>
            <person name="Banfield J.F."/>
        </authorList>
    </citation>
    <scope>NUCLEOTIDE SEQUENCE</scope>
    <source>
        <strain evidence="4">NC_groundwater_1664_Pr3_B-0.1um_52_9</strain>
    </source>
</reference>
<dbReference type="Pfam" id="PF13458">
    <property type="entry name" value="Peripla_BP_6"/>
    <property type="match status" value="1"/>
</dbReference>
<dbReference type="PANTHER" id="PTHR30483">
    <property type="entry name" value="LEUCINE-SPECIFIC-BINDING PROTEIN"/>
    <property type="match status" value="1"/>
</dbReference>
<protein>
    <submittedName>
        <fullName evidence="4">ABC transporter substrate-binding protein</fullName>
    </submittedName>
</protein>
<evidence type="ECO:0000313" key="5">
    <source>
        <dbReference type="Proteomes" id="UP000807825"/>
    </source>
</evidence>
<dbReference type="InterPro" id="IPR051010">
    <property type="entry name" value="BCAA_transport"/>
</dbReference>
<dbReference type="EMBL" id="JACRDE010000556">
    <property type="protein sequence ID" value="MBI5252045.1"/>
    <property type="molecule type" value="Genomic_DNA"/>
</dbReference>
<dbReference type="AlphaFoldDB" id="A0A9D6Z5J4"/>
<keyword evidence="2" id="KW-0732">Signal</keyword>
<dbReference type="PANTHER" id="PTHR30483:SF37">
    <property type="entry name" value="ABC TRANSPORTER SUBSTRATE-BINDING PROTEIN"/>
    <property type="match status" value="1"/>
</dbReference>
<comment type="similarity">
    <text evidence="1">Belongs to the leucine-binding protein family.</text>
</comment>
<proteinExistence type="inferred from homology"/>
<dbReference type="InterPro" id="IPR028081">
    <property type="entry name" value="Leu-bd"/>
</dbReference>
<comment type="caution">
    <text evidence="4">The sequence shown here is derived from an EMBL/GenBank/DDBJ whole genome shotgun (WGS) entry which is preliminary data.</text>
</comment>
<dbReference type="Gene3D" id="3.40.50.2300">
    <property type="match status" value="2"/>
</dbReference>
<evidence type="ECO:0000256" key="2">
    <source>
        <dbReference type="ARBA" id="ARBA00022729"/>
    </source>
</evidence>
<evidence type="ECO:0000259" key="3">
    <source>
        <dbReference type="Pfam" id="PF13458"/>
    </source>
</evidence>
<evidence type="ECO:0000256" key="1">
    <source>
        <dbReference type="ARBA" id="ARBA00010062"/>
    </source>
</evidence>
<organism evidence="4 5">
    <name type="scientific">Desulfomonile tiedjei</name>
    <dbReference type="NCBI Taxonomy" id="2358"/>
    <lineage>
        <taxon>Bacteria</taxon>
        <taxon>Pseudomonadati</taxon>
        <taxon>Thermodesulfobacteriota</taxon>
        <taxon>Desulfomonilia</taxon>
        <taxon>Desulfomonilales</taxon>
        <taxon>Desulfomonilaceae</taxon>
        <taxon>Desulfomonile</taxon>
    </lineage>
</organism>
<dbReference type="SUPFAM" id="SSF53822">
    <property type="entry name" value="Periplasmic binding protein-like I"/>
    <property type="match status" value="1"/>
</dbReference>
<dbReference type="CDD" id="cd06330">
    <property type="entry name" value="PBP1_As_SBP-like"/>
    <property type="match status" value="1"/>
</dbReference>